<dbReference type="WBParaSite" id="nRc.2.0.1.t32155-RA">
    <property type="protein sequence ID" value="nRc.2.0.1.t32155-RA"/>
    <property type="gene ID" value="nRc.2.0.1.g32155"/>
</dbReference>
<sequence length="146" mass="16382">MIYIPKTWTLQNGQVSIITGSSCGIGRQIAEQLCARGSKVIWAARDTTKAQKALNDLTWSPSENFGPRGYVLRVDLASLESIRRFVDEFKKREKSLDLLILNAAYHGPYRMTDDGFEQTIGVNHLAVSLSCRPIYTDFAAECPRKI</sequence>
<reference evidence="3" key="1">
    <citation type="submission" date="2022-11" db="UniProtKB">
        <authorList>
            <consortium name="WormBaseParasite"/>
        </authorList>
    </citation>
    <scope>IDENTIFICATION</scope>
</reference>
<dbReference type="GO" id="GO:0016491">
    <property type="term" value="F:oxidoreductase activity"/>
    <property type="evidence" value="ECO:0007669"/>
    <property type="project" value="UniProtKB-KW"/>
</dbReference>
<proteinExistence type="predicted"/>
<evidence type="ECO:0000313" key="3">
    <source>
        <dbReference type="WBParaSite" id="nRc.2.0.1.t32155-RA"/>
    </source>
</evidence>
<dbReference type="Gene3D" id="3.40.50.720">
    <property type="entry name" value="NAD(P)-binding Rossmann-like Domain"/>
    <property type="match status" value="1"/>
</dbReference>
<protein>
    <submittedName>
        <fullName evidence="3">Uncharacterized protein</fullName>
    </submittedName>
</protein>
<accession>A0A915K1R1</accession>
<dbReference type="AlphaFoldDB" id="A0A915K1R1"/>
<keyword evidence="1" id="KW-0560">Oxidoreductase</keyword>
<evidence type="ECO:0000313" key="2">
    <source>
        <dbReference type="Proteomes" id="UP000887565"/>
    </source>
</evidence>
<dbReference type="PANTHER" id="PTHR43157:SF31">
    <property type="entry name" value="PHOSPHATIDYLINOSITOL-GLYCAN BIOSYNTHESIS CLASS F PROTEIN"/>
    <property type="match status" value="1"/>
</dbReference>
<dbReference type="InterPro" id="IPR002347">
    <property type="entry name" value="SDR_fam"/>
</dbReference>
<dbReference type="SUPFAM" id="SSF51735">
    <property type="entry name" value="NAD(P)-binding Rossmann-fold domains"/>
    <property type="match status" value="1"/>
</dbReference>
<evidence type="ECO:0000256" key="1">
    <source>
        <dbReference type="ARBA" id="ARBA00023002"/>
    </source>
</evidence>
<keyword evidence="2" id="KW-1185">Reference proteome</keyword>
<dbReference type="PRINTS" id="PR00081">
    <property type="entry name" value="GDHRDH"/>
</dbReference>
<dbReference type="InterPro" id="IPR036291">
    <property type="entry name" value="NAD(P)-bd_dom_sf"/>
</dbReference>
<dbReference type="Proteomes" id="UP000887565">
    <property type="component" value="Unplaced"/>
</dbReference>
<dbReference type="Pfam" id="PF00106">
    <property type="entry name" value="adh_short"/>
    <property type="match status" value="1"/>
</dbReference>
<dbReference type="PROSITE" id="PS51257">
    <property type="entry name" value="PROKAR_LIPOPROTEIN"/>
    <property type="match status" value="1"/>
</dbReference>
<organism evidence="2 3">
    <name type="scientific">Romanomermis culicivorax</name>
    <name type="common">Nematode worm</name>
    <dbReference type="NCBI Taxonomy" id="13658"/>
    <lineage>
        <taxon>Eukaryota</taxon>
        <taxon>Metazoa</taxon>
        <taxon>Ecdysozoa</taxon>
        <taxon>Nematoda</taxon>
        <taxon>Enoplea</taxon>
        <taxon>Dorylaimia</taxon>
        <taxon>Mermithida</taxon>
        <taxon>Mermithoidea</taxon>
        <taxon>Mermithidae</taxon>
        <taxon>Romanomermis</taxon>
    </lineage>
</organism>
<dbReference type="PANTHER" id="PTHR43157">
    <property type="entry name" value="PHOSPHATIDYLINOSITOL-GLYCAN BIOSYNTHESIS CLASS F PROTEIN-RELATED"/>
    <property type="match status" value="1"/>
</dbReference>
<name>A0A915K1R1_ROMCU</name>